<dbReference type="KEGG" id="hsn:DV733_08970"/>
<proteinExistence type="predicted"/>
<evidence type="ECO:0000313" key="1">
    <source>
        <dbReference type="EMBL" id="QCC51367.1"/>
    </source>
</evidence>
<accession>A0A4D6HF50</accession>
<keyword evidence="2" id="KW-1185">Reference proteome</keyword>
<reference evidence="1 2" key="1">
    <citation type="journal article" date="2019" name="Nat. Commun.">
        <title>A new type of DNA phosphorothioation-based antiviral system in archaea.</title>
        <authorList>
            <person name="Xiong L."/>
            <person name="Liu S."/>
            <person name="Chen S."/>
            <person name="Xiao Y."/>
            <person name="Zhu B."/>
            <person name="Gao Y."/>
            <person name="Zhang Y."/>
            <person name="Chen B."/>
            <person name="Luo J."/>
            <person name="Deng Z."/>
            <person name="Chen X."/>
            <person name="Wang L."/>
            <person name="Chen S."/>
        </authorList>
    </citation>
    <scope>NUCLEOTIDE SEQUENCE [LARGE SCALE GENOMIC DNA]</scope>
    <source>
        <strain evidence="1 2">CBA1105</strain>
    </source>
</reference>
<sequence>MAALAGCEGITNQSFEASPVGLSTDAQERLQLREVSQDTLSFSESAADGNVSVSVTSHTAVYSRAAALGGL</sequence>
<protein>
    <submittedName>
        <fullName evidence="1">Uncharacterized protein</fullName>
    </submittedName>
</protein>
<gene>
    <name evidence="1" type="ORF">DV733_08970</name>
</gene>
<dbReference type="Proteomes" id="UP000296706">
    <property type="component" value="Chromosome"/>
</dbReference>
<organism evidence="1 2">
    <name type="scientific">Halapricum salinum</name>
    <dbReference type="NCBI Taxonomy" id="1457250"/>
    <lineage>
        <taxon>Archaea</taxon>
        <taxon>Methanobacteriati</taxon>
        <taxon>Methanobacteriota</taxon>
        <taxon>Stenosarchaea group</taxon>
        <taxon>Halobacteria</taxon>
        <taxon>Halobacteriales</taxon>
        <taxon>Haloarculaceae</taxon>
        <taxon>Halapricum</taxon>
    </lineage>
</organism>
<dbReference type="EMBL" id="CP031310">
    <property type="protein sequence ID" value="QCC51367.1"/>
    <property type="molecule type" value="Genomic_DNA"/>
</dbReference>
<evidence type="ECO:0000313" key="2">
    <source>
        <dbReference type="Proteomes" id="UP000296706"/>
    </source>
</evidence>
<dbReference type="AlphaFoldDB" id="A0A4D6HF50"/>
<dbReference type="STRING" id="1457250.GCA_000755225_01109"/>
<name>A0A4D6HF50_9EURY</name>